<name>A0A1G9YCG1_9BACT</name>
<dbReference type="InterPro" id="IPR036737">
    <property type="entry name" value="OmpA-like_sf"/>
</dbReference>
<organism evidence="6 7">
    <name type="scientific">Siphonobacter aquaeclarae</name>
    <dbReference type="NCBI Taxonomy" id="563176"/>
    <lineage>
        <taxon>Bacteria</taxon>
        <taxon>Pseudomonadati</taxon>
        <taxon>Bacteroidota</taxon>
        <taxon>Cytophagia</taxon>
        <taxon>Cytophagales</taxon>
        <taxon>Cytophagaceae</taxon>
        <taxon>Siphonobacter</taxon>
    </lineage>
</organism>
<dbReference type="EMBL" id="FNGS01000012">
    <property type="protein sequence ID" value="SDN06788.1"/>
    <property type="molecule type" value="Genomic_DNA"/>
</dbReference>
<dbReference type="Proteomes" id="UP000198901">
    <property type="component" value="Unassembled WGS sequence"/>
</dbReference>
<dbReference type="PRINTS" id="PR01021">
    <property type="entry name" value="OMPADOMAIN"/>
</dbReference>
<dbReference type="SUPFAM" id="SSF103088">
    <property type="entry name" value="OmpA-like"/>
    <property type="match status" value="1"/>
</dbReference>
<protein>
    <submittedName>
        <fullName evidence="6">WD40-like Beta Propeller Repeat</fullName>
    </submittedName>
</protein>
<evidence type="ECO:0000256" key="3">
    <source>
        <dbReference type="ARBA" id="ARBA00023237"/>
    </source>
</evidence>
<sequence length="684" mass="76270">MNRIPFLFFFLLLSVGVQAQRIRWASKLIQFSSEYVLPDKSPSLRAVQVLGKPTLGLYTDSTACAWTPRHPDSGEEFVKVGFDTLMTIRQITVVENLGAGCLAQIFAYDEKGNEKLIRSIAERLSQDGKIWNIKLEKGVRTNTLKILLNTGRRPGYSQIDAIGISADTVSYKPTVNLARSFTKKKIVLENLGSAINSRAQELNPVISADGKTLFFTRGNHPDNIGEAVQEEIGGAKMKRQDIWVSQLVNGVWQKAQNIGRPLNNEENNAICSVSANLKTALLLNEYLPNGAMNIGVSISHFGKTGWSFPRPVRINQLNPHLNENNHSQLTEYSLSQDSRVLLMSINRSGTLGDRDLFVSFLQGNGEWSTPRNLGPDVNTAEEEGSPFLAPDGKTVYFSSKGWPGYGNHDIFVTRRLDDTWQNWSEPQNLGPEINTGGWDGYFTIQASGEYAYICSDQNSIGQEDIFRIKIYDEIKPEPVVIVSGIVLNAVTKKPLEAEVVCQVLEGEKDSIQTEYNPETGEYKLILPVKKLYGLHSSKKGFISASEEVDLRHERRFREIKRNILLIPIEEGNKIVLNTVYFPQSRAELDSASLSELDRLATAMKENPGMEINLEGHTDNLGDFNANIVLSQQRVDAVKRYLAGKGIAAGRVTSKGYGSSRPIASNLTEENRKKNRRVEFTITKI</sequence>
<accession>A0A1G9YCG1</accession>
<evidence type="ECO:0000313" key="7">
    <source>
        <dbReference type="Proteomes" id="UP000198901"/>
    </source>
</evidence>
<reference evidence="6 7" key="1">
    <citation type="submission" date="2016-10" db="EMBL/GenBank/DDBJ databases">
        <authorList>
            <person name="de Groot N.N."/>
        </authorList>
    </citation>
    <scope>NUCLEOTIDE SEQUENCE [LARGE SCALE GENOMIC DNA]</scope>
    <source>
        <strain evidence="6 7">DSM 21668</strain>
    </source>
</reference>
<dbReference type="Gene3D" id="3.30.1330.60">
    <property type="entry name" value="OmpA-like domain"/>
    <property type="match status" value="1"/>
</dbReference>
<dbReference type="InterPro" id="IPR006665">
    <property type="entry name" value="OmpA-like"/>
</dbReference>
<dbReference type="PANTHER" id="PTHR30329">
    <property type="entry name" value="STATOR ELEMENT OF FLAGELLAR MOTOR COMPLEX"/>
    <property type="match status" value="1"/>
</dbReference>
<dbReference type="InterPro" id="IPR006664">
    <property type="entry name" value="OMP_bac"/>
</dbReference>
<dbReference type="STRING" id="563176.SAMN04488090_4911"/>
<dbReference type="PANTHER" id="PTHR30329:SF21">
    <property type="entry name" value="LIPOPROTEIN YIAD-RELATED"/>
    <property type="match status" value="1"/>
</dbReference>
<feature type="domain" description="OmpA-like" evidence="5">
    <location>
        <begin position="570"/>
        <end position="684"/>
    </location>
</feature>
<dbReference type="InterPro" id="IPR011042">
    <property type="entry name" value="6-blade_b-propeller_TolB-like"/>
</dbReference>
<comment type="subcellular location">
    <subcellularLocation>
        <location evidence="1">Cell outer membrane</location>
    </subcellularLocation>
</comment>
<evidence type="ECO:0000256" key="4">
    <source>
        <dbReference type="PROSITE-ProRule" id="PRU00473"/>
    </source>
</evidence>
<dbReference type="RefSeq" id="WP_093209000.1">
    <property type="nucleotide sequence ID" value="NZ_FNGS01000012.1"/>
</dbReference>
<dbReference type="CDD" id="cd07185">
    <property type="entry name" value="OmpA_C-like"/>
    <property type="match status" value="1"/>
</dbReference>
<evidence type="ECO:0000259" key="5">
    <source>
        <dbReference type="PROSITE" id="PS51123"/>
    </source>
</evidence>
<gene>
    <name evidence="6" type="ORF">SAMN04488090_4911</name>
</gene>
<dbReference type="AlphaFoldDB" id="A0A1G9YCG1"/>
<evidence type="ECO:0000256" key="2">
    <source>
        <dbReference type="ARBA" id="ARBA00023136"/>
    </source>
</evidence>
<keyword evidence="2 4" id="KW-0472">Membrane</keyword>
<dbReference type="CDD" id="cd15482">
    <property type="entry name" value="Sialidase_non-viral"/>
    <property type="match status" value="1"/>
</dbReference>
<proteinExistence type="predicted"/>
<dbReference type="Pfam" id="PF07676">
    <property type="entry name" value="PD40"/>
    <property type="match status" value="2"/>
</dbReference>
<dbReference type="Gene3D" id="2.120.10.30">
    <property type="entry name" value="TolB, C-terminal domain"/>
    <property type="match status" value="1"/>
</dbReference>
<dbReference type="InterPro" id="IPR011659">
    <property type="entry name" value="WD40"/>
</dbReference>
<dbReference type="InterPro" id="IPR050330">
    <property type="entry name" value="Bact_OuterMem_StrucFunc"/>
</dbReference>
<dbReference type="SUPFAM" id="SSF82171">
    <property type="entry name" value="DPP6 N-terminal domain-like"/>
    <property type="match status" value="1"/>
</dbReference>
<keyword evidence="7" id="KW-1185">Reference proteome</keyword>
<keyword evidence="3" id="KW-0998">Cell outer membrane</keyword>
<dbReference type="Pfam" id="PF00691">
    <property type="entry name" value="OmpA"/>
    <property type="match status" value="1"/>
</dbReference>
<dbReference type="OrthoDB" id="1490539at2"/>
<dbReference type="PROSITE" id="PS51123">
    <property type="entry name" value="OMPA_2"/>
    <property type="match status" value="1"/>
</dbReference>
<dbReference type="GO" id="GO:0009279">
    <property type="term" value="C:cell outer membrane"/>
    <property type="evidence" value="ECO:0007669"/>
    <property type="project" value="UniProtKB-SubCell"/>
</dbReference>
<evidence type="ECO:0000256" key="1">
    <source>
        <dbReference type="ARBA" id="ARBA00004442"/>
    </source>
</evidence>
<evidence type="ECO:0000313" key="6">
    <source>
        <dbReference type="EMBL" id="SDN06788.1"/>
    </source>
</evidence>